<sequence length="643" mass="74082">MRLHVSFVGLMITLIAGAVVSKQSATNSSHYSCECLGRVRRIEVNDTDYPVVSCDEVCFEEYRNECHSKEKTDASLIITKLNVTFFDKDNGSSWYALVHWNPLEFSEPWIGYCVNYNAGLDYTTGLKTDFFSKDTRSANITSEQWWKDVAVSVAHLTQNNFSVSGTTHPSKEGGSKAVTFVAVSVGSAVGVILVAGMLWYFYRQKKGDTPLPQGGGISSFICRYFIFQDFQYHAFIIYNHEDRHWMKKQLLPLLEEKHHLTCCIHYKDFIPGKPIRDNMADSVYTSYKVIALFSNNFVKSNCCMYELDVAVNRLVQRRDNSLAIIRIDGADWKHLPEEVRGRCSIDYHYPQERPFWRKRLLKFLNLPEECRIQSTSKEPAKGINNDENDSENLRVELTRLQSTESNASEISFLSLQPNLHQEPTCFDRSNALTSRHQKVKLSILMTVFILDFPSPQATEMFLRVLAVCLMIRVTTEAKEWKRSNSNPSYKCKYSSWRIPHGYQRIRRENTNEKGSSFIMVNNSALCERKKKTDPSLIRQVRVTFREDGNASRWNVHWTPIEDYPGTWNGYCLNYVVGKNRPVTDTKTFFILKNMTSVDIRSSGDGKFLNVALRTGPYKVFIITTLLSCPYRLESYLESFWLVV</sequence>
<name>A0AAD9VC54_ACRCE</name>
<dbReference type="AlphaFoldDB" id="A0AAD9VC54"/>
<evidence type="ECO:0000256" key="5">
    <source>
        <dbReference type="ARBA" id="ARBA00023136"/>
    </source>
</evidence>
<evidence type="ECO:0000256" key="6">
    <source>
        <dbReference type="SAM" id="Phobius"/>
    </source>
</evidence>
<accession>A0AAD9VC54</accession>
<keyword evidence="3 7" id="KW-0732">Signal</keyword>
<keyword evidence="2 6" id="KW-0812">Transmembrane</keyword>
<protein>
    <submittedName>
        <fullName evidence="9">Toll-like receptor 6</fullName>
    </submittedName>
</protein>
<dbReference type="EMBL" id="JARQWQ010000010">
    <property type="protein sequence ID" value="KAK2569026.1"/>
    <property type="molecule type" value="Genomic_DNA"/>
</dbReference>
<evidence type="ECO:0000256" key="2">
    <source>
        <dbReference type="ARBA" id="ARBA00022692"/>
    </source>
</evidence>
<evidence type="ECO:0000256" key="4">
    <source>
        <dbReference type="ARBA" id="ARBA00022989"/>
    </source>
</evidence>
<dbReference type="GO" id="GO:0038023">
    <property type="term" value="F:signaling receptor activity"/>
    <property type="evidence" value="ECO:0007669"/>
    <property type="project" value="TreeGrafter"/>
</dbReference>
<dbReference type="PROSITE" id="PS50104">
    <property type="entry name" value="TIR"/>
    <property type="match status" value="1"/>
</dbReference>
<dbReference type="InterPro" id="IPR000157">
    <property type="entry name" value="TIR_dom"/>
</dbReference>
<evidence type="ECO:0000256" key="7">
    <source>
        <dbReference type="SAM" id="SignalP"/>
    </source>
</evidence>
<evidence type="ECO:0000256" key="1">
    <source>
        <dbReference type="ARBA" id="ARBA00004370"/>
    </source>
</evidence>
<dbReference type="SMART" id="SM00255">
    <property type="entry name" value="TIR"/>
    <property type="match status" value="1"/>
</dbReference>
<dbReference type="Gene3D" id="3.40.50.10140">
    <property type="entry name" value="Toll/interleukin-1 receptor homology (TIR) domain"/>
    <property type="match status" value="1"/>
</dbReference>
<dbReference type="GO" id="GO:0005886">
    <property type="term" value="C:plasma membrane"/>
    <property type="evidence" value="ECO:0007669"/>
    <property type="project" value="TreeGrafter"/>
</dbReference>
<evidence type="ECO:0000313" key="10">
    <source>
        <dbReference type="Proteomes" id="UP001249851"/>
    </source>
</evidence>
<feature type="transmembrane region" description="Helical" evidence="6">
    <location>
        <begin position="177"/>
        <end position="202"/>
    </location>
</feature>
<organism evidence="9 10">
    <name type="scientific">Acropora cervicornis</name>
    <name type="common">Staghorn coral</name>
    <dbReference type="NCBI Taxonomy" id="6130"/>
    <lineage>
        <taxon>Eukaryota</taxon>
        <taxon>Metazoa</taxon>
        <taxon>Cnidaria</taxon>
        <taxon>Anthozoa</taxon>
        <taxon>Hexacorallia</taxon>
        <taxon>Scleractinia</taxon>
        <taxon>Astrocoeniina</taxon>
        <taxon>Acroporidae</taxon>
        <taxon>Acropora</taxon>
    </lineage>
</organism>
<evidence type="ECO:0000256" key="3">
    <source>
        <dbReference type="ARBA" id="ARBA00022729"/>
    </source>
</evidence>
<keyword evidence="9" id="KW-0675">Receptor</keyword>
<evidence type="ECO:0000313" key="9">
    <source>
        <dbReference type="EMBL" id="KAK2569026.1"/>
    </source>
</evidence>
<keyword evidence="4 6" id="KW-1133">Transmembrane helix</keyword>
<dbReference type="Pfam" id="PF13676">
    <property type="entry name" value="TIR_2"/>
    <property type="match status" value="1"/>
</dbReference>
<dbReference type="PANTHER" id="PTHR24365">
    <property type="entry name" value="TOLL-LIKE RECEPTOR"/>
    <property type="match status" value="1"/>
</dbReference>
<keyword evidence="10" id="KW-1185">Reference proteome</keyword>
<evidence type="ECO:0000259" key="8">
    <source>
        <dbReference type="PROSITE" id="PS50104"/>
    </source>
</evidence>
<comment type="subcellular location">
    <subcellularLocation>
        <location evidence="1">Membrane</location>
    </subcellularLocation>
</comment>
<keyword evidence="5 6" id="KW-0472">Membrane</keyword>
<feature type="chain" id="PRO_5042171845" evidence="7">
    <location>
        <begin position="22"/>
        <end position="643"/>
    </location>
</feature>
<dbReference type="PANTHER" id="PTHR24365:SF541">
    <property type="entry name" value="PROTEIN TOLL-RELATED"/>
    <property type="match status" value="1"/>
</dbReference>
<dbReference type="GO" id="GO:0007165">
    <property type="term" value="P:signal transduction"/>
    <property type="evidence" value="ECO:0007669"/>
    <property type="project" value="InterPro"/>
</dbReference>
<dbReference type="Proteomes" id="UP001249851">
    <property type="component" value="Unassembled WGS sequence"/>
</dbReference>
<comment type="caution">
    <text evidence="9">The sequence shown here is derived from an EMBL/GenBank/DDBJ whole genome shotgun (WGS) entry which is preliminary data.</text>
</comment>
<reference evidence="9" key="2">
    <citation type="journal article" date="2023" name="Science">
        <title>Genomic signatures of disease resistance in endangered staghorn corals.</title>
        <authorList>
            <person name="Vollmer S.V."/>
            <person name="Selwyn J.D."/>
            <person name="Despard B.A."/>
            <person name="Roesel C.L."/>
        </authorList>
    </citation>
    <scope>NUCLEOTIDE SEQUENCE</scope>
    <source>
        <strain evidence="9">K2</strain>
    </source>
</reference>
<proteinExistence type="predicted"/>
<dbReference type="SUPFAM" id="SSF52200">
    <property type="entry name" value="Toll/Interleukin receptor TIR domain"/>
    <property type="match status" value="1"/>
</dbReference>
<feature type="domain" description="TIR" evidence="8">
    <location>
        <begin position="230"/>
        <end position="363"/>
    </location>
</feature>
<reference evidence="9" key="1">
    <citation type="journal article" date="2023" name="G3 (Bethesda)">
        <title>Whole genome assembly and annotation of the endangered Caribbean coral Acropora cervicornis.</title>
        <authorList>
            <person name="Selwyn J.D."/>
            <person name="Vollmer S.V."/>
        </authorList>
    </citation>
    <scope>NUCLEOTIDE SEQUENCE</scope>
    <source>
        <strain evidence="9">K2</strain>
    </source>
</reference>
<dbReference type="InterPro" id="IPR035897">
    <property type="entry name" value="Toll_tir_struct_dom_sf"/>
</dbReference>
<gene>
    <name evidence="9" type="ORF">P5673_005906</name>
</gene>
<feature type="signal peptide" evidence="7">
    <location>
        <begin position="1"/>
        <end position="21"/>
    </location>
</feature>